<evidence type="ECO:0000259" key="1">
    <source>
        <dbReference type="PROSITE" id="PS50878"/>
    </source>
</evidence>
<comment type="caution">
    <text evidence="2">The sequence shown here is derived from an EMBL/GenBank/DDBJ whole genome shotgun (WGS) entry which is preliminary data.</text>
</comment>
<proteinExistence type="predicted"/>
<keyword evidence="2" id="KW-0808">Transferase</keyword>
<dbReference type="Pfam" id="PF13966">
    <property type="entry name" value="zf-RVT"/>
    <property type="match status" value="1"/>
</dbReference>
<dbReference type="PROSITE" id="PS50878">
    <property type="entry name" value="RT_POL"/>
    <property type="match status" value="1"/>
</dbReference>
<dbReference type="EMBL" id="BKCJ010342302">
    <property type="protein sequence ID" value="GEZ92106.1"/>
    <property type="molecule type" value="Genomic_DNA"/>
</dbReference>
<gene>
    <name evidence="2" type="ORF">Tci_564079</name>
</gene>
<dbReference type="InterPro" id="IPR000477">
    <property type="entry name" value="RT_dom"/>
</dbReference>
<dbReference type="SUPFAM" id="SSF56672">
    <property type="entry name" value="DNA/RNA polymerases"/>
    <property type="match status" value="1"/>
</dbReference>
<dbReference type="PANTHER" id="PTHR33116">
    <property type="entry name" value="REVERSE TRANSCRIPTASE ZINC-BINDING DOMAIN-CONTAINING PROTEIN-RELATED-RELATED"/>
    <property type="match status" value="1"/>
</dbReference>
<dbReference type="GO" id="GO:0003964">
    <property type="term" value="F:RNA-directed DNA polymerase activity"/>
    <property type="evidence" value="ECO:0007669"/>
    <property type="project" value="UniProtKB-KW"/>
</dbReference>
<evidence type="ECO:0000313" key="2">
    <source>
        <dbReference type="EMBL" id="GEZ92106.1"/>
    </source>
</evidence>
<dbReference type="InterPro" id="IPR026960">
    <property type="entry name" value="RVT-Znf"/>
</dbReference>
<reference evidence="2" key="1">
    <citation type="journal article" date="2019" name="Sci. Rep.">
        <title>Draft genome of Tanacetum cinerariifolium, the natural source of mosquito coil.</title>
        <authorList>
            <person name="Yamashiro T."/>
            <person name="Shiraishi A."/>
            <person name="Satake H."/>
            <person name="Nakayama K."/>
        </authorList>
    </citation>
    <scope>NUCLEOTIDE SEQUENCE</scope>
</reference>
<sequence length="428" mass="49024">MIFKVDFEKAFDSVRWDFLDDILEKFGFGMRWRDWIQSCLKSFRGSILVNGSPTSEFQFHKGLKQGDPISPLLFILVMENLHLSFLNVVSAGLFKGIYLNSSLQISHFFCADDVVFIGQWSNANISTIVHVLDCFFRASGLRINLHKSKLIGIAVDSVVVEAASKAIGCLAIKLPFSYLGISIGGYMSRLKAWEDVINKVVLKKLESIRSHFFNGANLNVRKMSFIKWDKVLASKDKGGLGVVISTLHGIDGNLGGNSCFPSNWAEINKVIPFLLLKGANGRLALFIRRWGKCVPIKVNILAWRIKHDLLPTRFNISRTGIDLDTLFYPYCNLAPETASHIFFCCSLVKDLFKHIARWWDIILMEVSSYEDWWDWFSNLRLQPKAKMFFEGVFYTTWWMVWNYRNKSIFDSPQPKALLFDDILAFSFT</sequence>
<protein>
    <submittedName>
        <fullName evidence="2">RNA-directed DNA polymerase, eukaryota</fullName>
    </submittedName>
</protein>
<dbReference type="AlphaFoldDB" id="A0A699IWT5"/>
<keyword evidence="2" id="KW-0548">Nucleotidyltransferase</keyword>
<keyword evidence="2" id="KW-0695">RNA-directed DNA polymerase</keyword>
<dbReference type="PANTHER" id="PTHR33116:SF79">
    <property type="entry name" value="REVERSE TRANSCRIPTASE DOMAIN, ZINC FINGER, CCHC-TYPE-RELATED"/>
    <property type="match status" value="1"/>
</dbReference>
<dbReference type="Pfam" id="PF00078">
    <property type="entry name" value="RVT_1"/>
    <property type="match status" value="1"/>
</dbReference>
<organism evidence="2">
    <name type="scientific">Tanacetum cinerariifolium</name>
    <name type="common">Dalmatian daisy</name>
    <name type="synonym">Chrysanthemum cinerariifolium</name>
    <dbReference type="NCBI Taxonomy" id="118510"/>
    <lineage>
        <taxon>Eukaryota</taxon>
        <taxon>Viridiplantae</taxon>
        <taxon>Streptophyta</taxon>
        <taxon>Embryophyta</taxon>
        <taxon>Tracheophyta</taxon>
        <taxon>Spermatophyta</taxon>
        <taxon>Magnoliopsida</taxon>
        <taxon>eudicotyledons</taxon>
        <taxon>Gunneridae</taxon>
        <taxon>Pentapetalae</taxon>
        <taxon>asterids</taxon>
        <taxon>campanulids</taxon>
        <taxon>Asterales</taxon>
        <taxon>Asteraceae</taxon>
        <taxon>Asteroideae</taxon>
        <taxon>Anthemideae</taxon>
        <taxon>Anthemidinae</taxon>
        <taxon>Tanacetum</taxon>
    </lineage>
</organism>
<dbReference type="InterPro" id="IPR043502">
    <property type="entry name" value="DNA/RNA_pol_sf"/>
</dbReference>
<name>A0A699IWT5_TANCI</name>
<accession>A0A699IWT5</accession>
<feature type="domain" description="Reverse transcriptase" evidence="1">
    <location>
        <begin position="1"/>
        <end position="183"/>
    </location>
</feature>